<comment type="caution">
    <text evidence="2">The sequence shown here is derived from an EMBL/GenBank/DDBJ whole genome shotgun (WGS) entry which is preliminary data.</text>
</comment>
<name>A0ABP1QQP8_9HEXA</name>
<keyword evidence="3" id="KW-1185">Reference proteome</keyword>
<dbReference type="EMBL" id="CAXLJM020000044">
    <property type="protein sequence ID" value="CAL8110354.1"/>
    <property type="molecule type" value="Genomic_DNA"/>
</dbReference>
<feature type="compositionally biased region" description="Basic residues" evidence="1">
    <location>
        <begin position="369"/>
        <end position="379"/>
    </location>
</feature>
<gene>
    <name evidence="2" type="ORF">ODALV1_LOCUS14183</name>
</gene>
<feature type="compositionally biased region" description="Polar residues" evidence="1">
    <location>
        <begin position="319"/>
        <end position="332"/>
    </location>
</feature>
<evidence type="ECO:0000313" key="2">
    <source>
        <dbReference type="EMBL" id="CAL8110354.1"/>
    </source>
</evidence>
<protein>
    <submittedName>
        <fullName evidence="2">Uncharacterized protein</fullName>
    </submittedName>
</protein>
<evidence type="ECO:0000256" key="1">
    <source>
        <dbReference type="SAM" id="MobiDB-lite"/>
    </source>
</evidence>
<reference evidence="2 3" key="1">
    <citation type="submission" date="2024-08" db="EMBL/GenBank/DDBJ databases">
        <authorList>
            <person name="Cucini C."/>
            <person name="Frati F."/>
        </authorList>
    </citation>
    <scope>NUCLEOTIDE SEQUENCE [LARGE SCALE GENOMIC DNA]</scope>
</reference>
<dbReference type="Proteomes" id="UP001642540">
    <property type="component" value="Unassembled WGS sequence"/>
</dbReference>
<proteinExistence type="predicted"/>
<feature type="region of interest" description="Disordered" evidence="1">
    <location>
        <begin position="319"/>
        <end position="395"/>
    </location>
</feature>
<accession>A0ABP1QQP8</accession>
<evidence type="ECO:0000313" key="3">
    <source>
        <dbReference type="Proteomes" id="UP001642540"/>
    </source>
</evidence>
<sequence>MSSNDFPSDGLDDTFSRLDENTIENTTETIQKTNNKRKTSDIHGNPSHNKRQFSFTLTSVSEKLLEIDSSKSLTVFDVIDGYQSDPIVKEYADQLIELGFFPNIPITNEEILRIQEPTVKVNVSPACNQFVISTLMDFCRTNYFKNNMKDSTEAAKIVIPIKAKCMMPGFAYAPQEYLERDFNIIHSTGIQLQKNAYLKAKFISELLLVKSANRIFKEIEQQVKGLKSQQVTTQKILDVHFQKAQMEFVKKFNIKLFDWSCFTSKVKLILPNWRKENQVPPNILPNRFANEICERIATGKESFQPEAVKKEYLDFISNGKTTATPGTNSTPASSSSSSSSRLPTFRKNGQNISYQPRLGGQSDQISEGKRRHFTFKKRPQPPTNIPARNGNTNQHASHLRNTKLITPHNSERKSGSAQVLGDVTSMLGRTT</sequence>
<feature type="region of interest" description="Disordered" evidence="1">
    <location>
        <begin position="1"/>
        <end position="47"/>
    </location>
</feature>
<feature type="compositionally biased region" description="Low complexity" evidence="1">
    <location>
        <begin position="23"/>
        <end position="33"/>
    </location>
</feature>
<organism evidence="2 3">
    <name type="scientific">Orchesella dallaii</name>
    <dbReference type="NCBI Taxonomy" id="48710"/>
    <lineage>
        <taxon>Eukaryota</taxon>
        <taxon>Metazoa</taxon>
        <taxon>Ecdysozoa</taxon>
        <taxon>Arthropoda</taxon>
        <taxon>Hexapoda</taxon>
        <taxon>Collembola</taxon>
        <taxon>Entomobryomorpha</taxon>
        <taxon>Entomobryoidea</taxon>
        <taxon>Orchesellidae</taxon>
        <taxon>Orchesellinae</taxon>
        <taxon>Orchesella</taxon>
    </lineage>
</organism>